<keyword evidence="1" id="KW-0812">Transmembrane</keyword>
<reference evidence="2" key="1">
    <citation type="journal article" date="2015" name="Nature">
        <title>Complex archaea that bridge the gap between prokaryotes and eukaryotes.</title>
        <authorList>
            <person name="Spang A."/>
            <person name="Saw J.H."/>
            <person name="Jorgensen S.L."/>
            <person name="Zaremba-Niedzwiedzka K."/>
            <person name="Martijn J."/>
            <person name="Lind A.E."/>
            <person name="van Eijk R."/>
            <person name="Schleper C."/>
            <person name="Guy L."/>
            <person name="Ettema T.J."/>
        </authorList>
    </citation>
    <scope>NUCLEOTIDE SEQUENCE</scope>
</reference>
<proteinExistence type="predicted"/>
<comment type="caution">
    <text evidence="2">The sequence shown here is derived from an EMBL/GenBank/DDBJ whole genome shotgun (WGS) entry which is preliminary data.</text>
</comment>
<keyword evidence="1" id="KW-0472">Membrane</keyword>
<feature type="transmembrane region" description="Helical" evidence="1">
    <location>
        <begin position="12"/>
        <end position="37"/>
    </location>
</feature>
<evidence type="ECO:0000313" key="2">
    <source>
        <dbReference type="EMBL" id="KKM23902.1"/>
    </source>
</evidence>
<name>A0A0F9I8P0_9ZZZZ</name>
<keyword evidence="1" id="KW-1133">Transmembrane helix</keyword>
<organism evidence="2">
    <name type="scientific">marine sediment metagenome</name>
    <dbReference type="NCBI Taxonomy" id="412755"/>
    <lineage>
        <taxon>unclassified sequences</taxon>
        <taxon>metagenomes</taxon>
        <taxon>ecological metagenomes</taxon>
    </lineage>
</organism>
<evidence type="ECO:0000256" key="1">
    <source>
        <dbReference type="SAM" id="Phobius"/>
    </source>
</evidence>
<dbReference type="EMBL" id="LAZR01013031">
    <property type="protein sequence ID" value="KKM23902.1"/>
    <property type="molecule type" value="Genomic_DNA"/>
</dbReference>
<sequence length="43" mass="4718">MTFEAGLGILLWFSVVGIFVPRLAWAGVGLFAAIYLAERAGWF</sequence>
<gene>
    <name evidence="2" type="ORF">LCGC14_1610460</name>
</gene>
<protein>
    <submittedName>
        <fullName evidence="2">Uncharacterized protein</fullName>
    </submittedName>
</protein>
<accession>A0A0F9I8P0</accession>
<dbReference type="AlphaFoldDB" id="A0A0F9I8P0"/>